<evidence type="ECO:0000313" key="2">
    <source>
        <dbReference type="Proteomes" id="UP000321638"/>
    </source>
</evidence>
<dbReference type="OrthoDB" id="269440at2"/>
<name>A0A5C8PAX1_9HYPH</name>
<dbReference type="InterPro" id="IPR027396">
    <property type="entry name" value="DsrEFH-like"/>
</dbReference>
<sequence>MRRLTVATDASLSIIALSGDFERVHYALAMASAARAVGRDVTLFFTQGALHALRHDRHGRPGWAALPADLTSDGQTGAARDDDFKARGVGDFETLLAACVELGVRFIVCEMGLRAQGIDPASLRGDLVYEVAGIVTLLEATPPGAQVVTL</sequence>
<keyword evidence="2" id="KW-1185">Reference proteome</keyword>
<dbReference type="Pfam" id="PF02635">
    <property type="entry name" value="DsrE"/>
    <property type="match status" value="1"/>
</dbReference>
<dbReference type="Gene3D" id="3.40.1260.10">
    <property type="entry name" value="DsrEFH-like"/>
    <property type="match status" value="1"/>
</dbReference>
<proteinExistence type="predicted"/>
<dbReference type="SUPFAM" id="SSF75169">
    <property type="entry name" value="DsrEFH-like"/>
    <property type="match status" value="1"/>
</dbReference>
<gene>
    <name evidence="1" type="ORF">FHP25_35745</name>
</gene>
<dbReference type="AlphaFoldDB" id="A0A5C8PAX1"/>
<dbReference type="Proteomes" id="UP000321638">
    <property type="component" value="Unassembled WGS sequence"/>
</dbReference>
<protein>
    <submittedName>
        <fullName evidence="1">Uncharacterized protein</fullName>
    </submittedName>
</protein>
<evidence type="ECO:0000313" key="1">
    <source>
        <dbReference type="EMBL" id="TXL70188.1"/>
    </source>
</evidence>
<comment type="caution">
    <text evidence="1">The sequence shown here is derived from an EMBL/GenBank/DDBJ whole genome shotgun (WGS) entry which is preliminary data.</text>
</comment>
<dbReference type="InterPro" id="IPR003787">
    <property type="entry name" value="Sulphur_relay_DsrE/F-like"/>
</dbReference>
<dbReference type="PANTHER" id="PTHR34655:SF2">
    <property type="entry name" value="PEROXIREDOXIN FAMILY PROTEIN"/>
    <property type="match status" value="1"/>
</dbReference>
<organism evidence="1 2">
    <name type="scientific">Vineibacter terrae</name>
    <dbReference type="NCBI Taxonomy" id="2586908"/>
    <lineage>
        <taxon>Bacteria</taxon>
        <taxon>Pseudomonadati</taxon>
        <taxon>Pseudomonadota</taxon>
        <taxon>Alphaproteobacteria</taxon>
        <taxon>Hyphomicrobiales</taxon>
        <taxon>Vineibacter</taxon>
    </lineage>
</organism>
<dbReference type="EMBL" id="VDUZ01000064">
    <property type="protein sequence ID" value="TXL70188.1"/>
    <property type="molecule type" value="Genomic_DNA"/>
</dbReference>
<reference evidence="1 2" key="1">
    <citation type="submission" date="2019-06" db="EMBL/GenBank/DDBJ databases">
        <title>New taxonomy in bacterial strain CC-CFT640, isolated from vineyard.</title>
        <authorList>
            <person name="Lin S.-Y."/>
            <person name="Tsai C.-F."/>
            <person name="Young C.-C."/>
        </authorList>
    </citation>
    <scope>NUCLEOTIDE SEQUENCE [LARGE SCALE GENOMIC DNA]</scope>
    <source>
        <strain evidence="1 2">CC-CFT640</strain>
    </source>
</reference>
<dbReference type="PANTHER" id="PTHR34655">
    <property type="entry name" value="CONSERVED WITHIN P. AEROPHILUM"/>
    <property type="match status" value="1"/>
</dbReference>
<accession>A0A5C8PAX1</accession>